<evidence type="ECO:0000313" key="2">
    <source>
        <dbReference type="EMBL" id="EPF28112.1"/>
    </source>
</evidence>
<keyword evidence="1" id="KW-0732">Signal</keyword>
<dbReference type="EMBL" id="ATFE01000013">
    <property type="protein sequence ID" value="EPF28112.1"/>
    <property type="molecule type" value="Genomic_DNA"/>
</dbReference>
<evidence type="ECO:0000256" key="1">
    <source>
        <dbReference type="SAM" id="SignalP"/>
    </source>
</evidence>
<organism evidence="2 3">
    <name type="scientific">Treponema medium ATCC 700293</name>
    <dbReference type="NCBI Taxonomy" id="1125700"/>
    <lineage>
        <taxon>Bacteria</taxon>
        <taxon>Pseudomonadati</taxon>
        <taxon>Spirochaetota</taxon>
        <taxon>Spirochaetia</taxon>
        <taxon>Spirochaetales</taxon>
        <taxon>Treponemataceae</taxon>
        <taxon>Treponema</taxon>
    </lineage>
</organism>
<name>A0AA87NQP6_TREMD</name>
<sequence>MKKITIFFIAVSFLFISCGQAAFGKPEAPQGYGTVIIGIAGNGVSRAVGSNGLPLLNNSQMTIKVTKDDGTSITEKHFAESAPKTMSLTLPVGEKIVVKVIVKNVSARWSGEKQHEVTSGTNTVSVKLKKAAAALNRLLFGTNKPHGSHSGGVNDYTFTLKIGSKEVKKEHIKYHNFCRDNKGRIYLAYNTGNRWNIERYTSEGDKEDKSFDGFLGTSPLLLTSDHATGAVYLVAKDGLNMKLYRINEAGGSPIELMGASLGYLTGYAVYNNVLIASGYGMVGPELKMYRITEDTVSEITLSAQPDLREDTKITLEVSAGWLHGTINGLYMTADTLYVLFSKCQTIPDSFSLGGIVKYSYSADDTTASISTPVRIGIANEHTSDGNGIYQTEESNFYGPVKVVGFDEENLYIADDGVTFEYQKGKPRITANKNRIATLNKGTNALTFNDAPSGITWLGEDPVWTGVNTKTIVWKKNAAGFDYYQLNSAADALTAETELANSTSSSSRFTDVFCFDEAGNLYIVRYKTGGYRICRFELKDDGSYDSSVTVSTLALSDQPVAIAVDISGSVKKDGQSVNALYYSYDGSNKSCIKRLTWERNAVFSSAAADTSFADSGVLEGTQDVGNNKTRFTALAADKNGFFVALKETGTFGYTVRVQKYMHNDGSAVGNAINVLGEVTNASTWSRPGDLTALHIQEGILYGLTAVQYRYEHDDTYVYYPKDSISGKLMKIGSSTADFSGNAEVLYTTELPRSEIHASGSVADAKRKEGGKFAPYRFIAVMPKKLIIASDGFWGHITDRSDPNTDDVKQFNFIWDFGIKDDGSLEGTPQSTETDSAIGFSKTLTRRPYCGYEWK</sequence>
<dbReference type="RefSeq" id="WP_016523736.1">
    <property type="nucleotide sequence ID" value="NZ_KE332517.1"/>
</dbReference>
<feature type="chain" id="PRO_5041696020" evidence="1">
    <location>
        <begin position="22"/>
        <end position="853"/>
    </location>
</feature>
<reference evidence="2 3" key="1">
    <citation type="submission" date="2013-04" db="EMBL/GenBank/DDBJ databases">
        <title>The Genome Sequence of Treponema medium ATCC 700293.</title>
        <authorList>
            <consortium name="The Broad Institute Genomics Platform"/>
            <person name="Earl A."/>
            <person name="Ward D."/>
            <person name="Feldgarden M."/>
            <person name="Gevers D."/>
            <person name="Leonetti C."/>
            <person name="Blanton J.M."/>
            <person name="Dewhirst F.E."/>
            <person name="Izard J."/>
            <person name="Walker B."/>
            <person name="Young S."/>
            <person name="Zeng Q."/>
            <person name="Gargeya S."/>
            <person name="Fitzgerald M."/>
            <person name="Haas B."/>
            <person name="Abouelleil A."/>
            <person name="Allen A.W."/>
            <person name="Alvarado L."/>
            <person name="Arachchi H.M."/>
            <person name="Berlin A.M."/>
            <person name="Chapman S.B."/>
            <person name="Gainer-Dewar J."/>
            <person name="Goldberg J."/>
            <person name="Griggs A."/>
            <person name="Gujja S."/>
            <person name="Hansen M."/>
            <person name="Howarth C."/>
            <person name="Imamovic A."/>
            <person name="Ireland A."/>
            <person name="Larimer J."/>
            <person name="McCowan C."/>
            <person name="Murphy C."/>
            <person name="Pearson M."/>
            <person name="Poon T.W."/>
            <person name="Priest M."/>
            <person name="Roberts A."/>
            <person name="Saif S."/>
            <person name="Shea T."/>
            <person name="Sisk P."/>
            <person name="Sykes S."/>
            <person name="Wortman J."/>
            <person name="Nusbaum C."/>
            <person name="Birren B."/>
        </authorList>
    </citation>
    <scope>NUCLEOTIDE SEQUENCE [LARGE SCALE GENOMIC DNA]</scope>
    <source>
        <strain evidence="2 3">ATCC 700293</strain>
    </source>
</reference>
<accession>A0AA87NQP6</accession>
<gene>
    <name evidence="2" type="ORF">HMPREF9195_01803</name>
</gene>
<dbReference type="PROSITE" id="PS51257">
    <property type="entry name" value="PROKAR_LIPOPROTEIN"/>
    <property type="match status" value="1"/>
</dbReference>
<proteinExistence type="predicted"/>
<protein>
    <submittedName>
        <fullName evidence="2">Uncharacterized protein</fullName>
    </submittedName>
</protein>
<dbReference type="AlphaFoldDB" id="A0AA87NQP6"/>
<dbReference type="Proteomes" id="UP000014634">
    <property type="component" value="Unassembled WGS sequence"/>
</dbReference>
<comment type="caution">
    <text evidence="2">The sequence shown here is derived from an EMBL/GenBank/DDBJ whole genome shotgun (WGS) entry which is preliminary data.</text>
</comment>
<feature type="signal peptide" evidence="1">
    <location>
        <begin position="1"/>
        <end position="21"/>
    </location>
</feature>
<evidence type="ECO:0000313" key="3">
    <source>
        <dbReference type="Proteomes" id="UP000014634"/>
    </source>
</evidence>